<sequence length="86" mass="9622">MTSLDSPFAWALEAADLEDSKGRPGEEQLPAKRRNSALRNLSELSIVKDVQTMMMSMSKSSHKLQTHKADESINELQMGRVCDETL</sequence>
<reference evidence="1 2" key="2">
    <citation type="journal article" date="2019" name="G3 (Bethesda)">
        <title>Hybrid Assembly of the Genome of the Entomopathogenic Nematode Steinernema carpocapsae Identifies the X-Chromosome.</title>
        <authorList>
            <person name="Serra L."/>
            <person name="Macchietto M."/>
            <person name="Macias-Munoz A."/>
            <person name="McGill C.J."/>
            <person name="Rodriguez I.M."/>
            <person name="Rodriguez B."/>
            <person name="Murad R."/>
            <person name="Mortazavi A."/>
        </authorList>
    </citation>
    <scope>NUCLEOTIDE SEQUENCE [LARGE SCALE GENOMIC DNA]</scope>
    <source>
        <strain evidence="1 2">ALL</strain>
    </source>
</reference>
<dbReference type="AlphaFoldDB" id="A0A4U5MH85"/>
<dbReference type="EMBL" id="AZBU02000008">
    <property type="protein sequence ID" value="TKR68363.1"/>
    <property type="molecule type" value="Genomic_DNA"/>
</dbReference>
<accession>A0A4U5MH85</accession>
<evidence type="ECO:0000313" key="1">
    <source>
        <dbReference type="EMBL" id="TKR68363.1"/>
    </source>
</evidence>
<gene>
    <name evidence="1" type="ORF">L596_024354</name>
</gene>
<evidence type="ECO:0000313" key="2">
    <source>
        <dbReference type="Proteomes" id="UP000298663"/>
    </source>
</evidence>
<protein>
    <submittedName>
        <fullName evidence="1">Uncharacterized protein</fullName>
    </submittedName>
</protein>
<organism evidence="1 2">
    <name type="scientific">Steinernema carpocapsae</name>
    <name type="common">Entomopathogenic nematode</name>
    <dbReference type="NCBI Taxonomy" id="34508"/>
    <lineage>
        <taxon>Eukaryota</taxon>
        <taxon>Metazoa</taxon>
        <taxon>Ecdysozoa</taxon>
        <taxon>Nematoda</taxon>
        <taxon>Chromadorea</taxon>
        <taxon>Rhabditida</taxon>
        <taxon>Tylenchina</taxon>
        <taxon>Panagrolaimomorpha</taxon>
        <taxon>Strongyloidoidea</taxon>
        <taxon>Steinernematidae</taxon>
        <taxon>Steinernema</taxon>
    </lineage>
</organism>
<reference evidence="1 2" key="1">
    <citation type="journal article" date="2015" name="Genome Biol.">
        <title>Comparative genomics of Steinernema reveals deeply conserved gene regulatory networks.</title>
        <authorList>
            <person name="Dillman A.R."/>
            <person name="Macchietto M."/>
            <person name="Porter C.F."/>
            <person name="Rogers A."/>
            <person name="Williams B."/>
            <person name="Antoshechkin I."/>
            <person name="Lee M.M."/>
            <person name="Goodwin Z."/>
            <person name="Lu X."/>
            <person name="Lewis E.E."/>
            <person name="Goodrich-Blair H."/>
            <person name="Stock S.P."/>
            <person name="Adams B.J."/>
            <person name="Sternberg P.W."/>
            <person name="Mortazavi A."/>
        </authorList>
    </citation>
    <scope>NUCLEOTIDE SEQUENCE [LARGE SCALE GENOMIC DNA]</scope>
    <source>
        <strain evidence="1 2">ALL</strain>
    </source>
</reference>
<keyword evidence="2" id="KW-1185">Reference proteome</keyword>
<proteinExistence type="predicted"/>
<comment type="caution">
    <text evidence="1">The sequence shown here is derived from an EMBL/GenBank/DDBJ whole genome shotgun (WGS) entry which is preliminary data.</text>
</comment>
<dbReference type="Proteomes" id="UP000298663">
    <property type="component" value="Unassembled WGS sequence"/>
</dbReference>
<name>A0A4U5MH85_STECR</name>